<name>A0A915I682_ROMCU</name>
<dbReference type="WBParaSite" id="nRc.2.0.1.t09271-RA">
    <property type="protein sequence ID" value="nRc.2.0.1.t09271-RA"/>
    <property type="gene ID" value="nRc.2.0.1.g09271"/>
</dbReference>
<proteinExistence type="predicted"/>
<protein>
    <submittedName>
        <fullName evidence="2">Uncharacterized protein</fullName>
    </submittedName>
</protein>
<reference evidence="2" key="1">
    <citation type="submission" date="2022-11" db="UniProtKB">
        <authorList>
            <consortium name="WormBaseParasite"/>
        </authorList>
    </citation>
    <scope>IDENTIFICATION</scope>
</reference>
<dbReference type="AlphaFoldDB" id="A0A915I682"/>
<organism evidence="1 2">
    <name type="scientific">Romanomermis culicivorax</name>
    <name type="common">Nematode worm</name>
    <dbReference type="NCBI Taxonomy" id="13658"/>
    <lineage>
        <taxon>Eukaryota</taxon>
        <taxon>Metazoa</taxon>
        <taxon>Ecdysozoa</taxon>
        <taxon>Nematoda</taxon>
        <taxon>Enoplea</taxon>
        <taxon>Dorylaimia</taxon>
        <taxon>Mermithida</taxon>
        <taxon>Mermithoidea</taxon>
        <taxon>Mermithidae</taxon>
        <taxon>Romanomermis</taxon>
    </lineage>
</organism>
<dbReference type="Proteomes" id="UP000887565">
    <property type="component" value="Unplaced"/>
</dbReference>
<evidence type="ECO:0000313" key="2">
    <source>
        <dbReference type="WBParaSite" id="nRc.2.0.1.t09271-RA"/>
    </source>
</evidence>
<sequence>MSVYRRSFGGRGFADVAINWMPDRVGFETPPGYRLGRCGLVVASRGVIGVSSLIKDSLLQELAPSEAALR</sequence>
<evidence type="ECO:0000313" key="1">
    <source>
        <dbReference type="Proteomes" id="UP000887565"/>
    </source>
</evidence>
<accession>A0A915I682</accession>
<keyword evidence="1" id="KW-1185">Reference proteome</keyword>